<dbReference type="PANTHER" id="PTHR34216">
    <property type="match status" value="1"/>
</dbReference>
<dbReference type="HOGENOM" id="CLU_030024_3_0_0"/>
<evidence type="ECO:0000256" key="2">
    <source>
        <dbReference type="ARBA" id="ARBA00022729"/>
    </source>
</evidence>
<evidence type="ECO:0000256" key="1">
    <source>
        <dbReference type="ARBA" id="ARBA00004613"/>
    </source>
</evidence>
<dbReference type="OrthoDB" id="9778320at2"/>
<dbReference type="GO" id="GO:0005576">
    <property type="term" value="C:extracellular region"/>
    <property type="evidence" value="ECO:0007669"/>
    <property type="project" value="UniProtKB-SubCell"/>
</dbReference>
<dbReference type="RefSeq" id="WP_012674020.1">
    <property type="nucleotide sequence ID" value="NC_012438.1"/>
</dbReference>
<dbReference type="Pfam" id="PF01522">
    <property type="entry name" value="Polysacc_deac_1"/>
    <property type="match status" value="2"/>
</dbReference>
<dbReference type="Gene3D" id="3.20.20.370">
    <property type="entry name" value="Glycoside hydrolase/deacetylase"/>
    <property type="match status" value="1"/>
</dbReference>
<dbReference type="Proteomes" id="UP000001369">
    <property type="component" value="Chromosome"/>
</dbReference>
<organism evidence="4 5">
    <name type="scientific">Sulfurihydrogenibium azorense (strain DSM 15241 / OCM 825 / Az-Fu1)</name>
    <dbReference type="NCBI Taxonomy" id="204536"/>
    <lineage>
        <taxon>Bacteria</taxon>
        <taxon>Pseudomonadati</taxon>
        <taxon>Aquificota</taxon>
        <taxon>Aquificia</taxon>
        <taxon>Aquificales</taxon>
        <taxon>Hydrogenothermaceae</taxon>
        <taxon>Sulfurihydrogenibium</taxon>
    </lineage>
</organism>
<dbReference type="EMBL" id="CP001229">
    <property type="protein sequence ID" value="ACN98698.1"/>
    <property type="molecule type" value="Genomic_DNA"/>
</dbReference>
<dbReference type="PROSITE" id="PS51677">
    <property type="entry name" value="NODB"/>
    <property type="match status" value="1"/>
</dbReference>
<dbReference type="InterPro" id="IPR002509">
    <property type="entry name" value="NODB_dom"/>
</dbReference>
<dbReference type="InterPro" id="IPR011330">
    <property type="entry name" value="Glyco_hydro/deAcase_b/a-brl"/>
</dbReference>
<dbReference type="AlphaFoldDB" id="C1DVI6"/>
<evidence type="ECO:0000313" key="5">
    <source>
        <dbReference type="Proteomes" id="UP000001369"/>
    </source>
</evidence>
<dbReference type="GO" id="GO:0016810">
    <property type="term" value="F:hydrolase activity, acting on carbon-nitrogen (but not peptide) bonds"/>
    <property type="evidence" value="ECO:0007669"/>
    <property type="project" value="InterPro"/>
</dbReference>
<keyword evidence="5" id="KW-1185">Reference proteome</keyword>
<reference evidence="4 5" key="1">
    <citation type="journal article" date="2009" name="J. Bacteriol.">
        <title>Complete and draft genome sequences of six members of the Aquificales.</title>
        <authorList>
            <person name="Reysenbach A.L."/>
            <person name="Hamamura N."/>
            <person name="Podar M."/>
            <person name="Griffiths E."/>
            <person name="Ferreira S."/>
            <person name="Hochstein R."/>
            <person name="Heidelberg J."/>
            <person name="Johnson J."/>
            <person name="Mead D."/>
            <person name="Pohorille A."/>
            <person name="Sarmiento M."/>
            <person name="Schweighofer K."/>
            <person name="Seshadri R."/>
            <person name="Voytek M.A."/>
        </authorList>
    </citation>
    <scope>NUCLEOTIDE SEQUENCE [LARGE SCALE GENOMIC DNA]</scope>
    <source>
        <strain evidence="5">Az-Fu1 / DSM 15241 / OCM 825</strain>
    </source>
</reference>
<gene>
    <name evidence="4" type="ordered locus">SULAZ_1151</name>
</gene>
<feature type="domain" description="NodB homology" evidence="3">
    <location>
        <begin position="57"/>
        <end position="344"/>
    </location>
</feature>
<proteinExistence type="predicted"/>
<dbReference type="CDD" id="cd10969">
    <property type="entry name" value="CE4_Ecf1_like_5s"/>
    <property type="match status" value="1"/>
</dbReference>
<accession>C1DVI6</accession>
<dbReference type="GO" id="GO:0005975">
    <property type="term" value="P:carbohydrate metabolic process"/>
    <property type="evidence" value="ECO:0007669"/>
    <property type="project" value="InterPro"/>
</dbReference>
<protein>
    <submittedName>
        <fullName evidence="4">Polysaccharide deacetylase</fullName>
    </submittedName>
</protein>
<dbReference type="InterPro" id="IPR051398">
    <property type="entry name" value="Polysacch_Deacetylase"/>
</dbReference>
<dbReference type="eggNOG" id="COG0726">
    <property type="taxonomic scope" value="Bacteria"/>
</dbReference>
<evidence type="ECO:0000313" key="4">
    <source>
        <dbReference type="EMBL" id="ACN98698.1"/>
    </source>
</evidence>
<dbReference type="STRING" id="204536.SULAZ_1151"/>
<dbReference type="SUPFAM" id="SSF88713">
    <property type="entry name" value="Glycoside hydrolase/deacetylase"/>
    <property type="match status" value="1"/>
</dbReference>
<name>C1DVI6_SULAA</name>
<comment type="subcellular location">
    <subcellularLocation>
        <location evidence="1">Secreted</location>
    </subcellularLocation>
</comment>
<dbReference type="KEGG" id="saf:SULAZ_1151"/>
<dbReference type="PANTHER" id="PTHR34216:SF3">
    <property type="entry name" value="POLY-BETA-1,6-N-ACETYL-D-GLUCOSAMINE N-DEACETYLASE"/>
    <property type="match status" value="1"/>
</dbReference>
<sequence>MAELFVIYYHKILPKWGFDVYYKTFEREVKILKSFYNVITLDDVYDYIKSGKTPDKPSVAITFDDGYVDNFVYAYPILKKHGLKATIFPIVSRLIKKDFVRPTLFDYWEGKVSFKDLHQPKTMAEANLEYLKYGHSQDFLTVEELNKMRDVFDIGGHASIHSRVFYSDEIVDFYDGKNGHWSFLYAYEEDPQIGFPIFPSLNNLAVERSFVKKEVKEYIKSLDKSFFNQKNWKDILRQKIKETFSSLVNVESKEERKNRVYQELKQSKEELQNLLGIKIRHFAYPFGHYDDVLVDITKNFFDTAFTTEKKAIKVNTDLHKIPRFAIAKDFTSFLAVLGKAKFKK</sequence>
<keyword evidence="2" id="KW-0732">Signal</keyword>
<evidence type="ECO:0000259" key="3">
    <source>
        <dbReference type="PROSITE" id="PS51677"/>
    </source>
</evidence>